<evidence type="ECO:0000313" key="3">
    <source>
        <dbReference type="EMBL" id="GMH10359.1"/>
    </source>
</evidence>
<feature type="repeat" description="PPR" evidence="2">
    <location>
        <begin position="358"/>
        <end position="392"/>
    </location>
</feature>
<reference evidence="3" key="1">
    <citation type="submission" date="2023-05" db="EMBL/GenBank/DDBJ databases">
        <title>Nepenthes gracilis genome sequencing.</title>
        <authorList>
            <person name="Fukushima K."/>
        </authorList>
    </citation>
    <scope>NUCLEOTIDE SEQUENCE</scope>
    <source>
        <strain evidence="3">SING2019-196</strain>
    </source>
</reference>
<dbReference type="GO" id="GO:0003723">
    <property type="term" value="F:RNA binding"/>
    <property type="evidence" value="ECO:0007669"/>
    <property type="project" value="InterPro"/>
</dbReference>
<dbReference type="PANTHER" id="PTHR47926">
    <property type="entry name" value="PENTATRICOPEPTIDE REPEAT-CONTAINING PROTEIN"/>
    <property type="match status" value="1"/>
</dbReference>
<dbReference type="PROSITE" id="PS51375">
    <property type="entry name" value="PPR"/>
    <property type="match status" value="4"/>
</dbReference>
<evidence type="ECO:0000256" key="2">
    <source>
        <dbReference type="PROSITE-ProRule" id="PRU00708"/>
    </source>
</evidence>
<feature type="repeat" description="PPR" evidence="2">
    <location>
        <begin position="459"/>
        <end position="493"/>
    </location>
</feature>
<proteinExistence type="predicted"/>
<feature type="repeat" description="PPR" evidence="2">
    <location>
        <begin position="118"/>
        <end position="152"/>
    </location>
</feature>
<dbReference type="Pfam" id="PF01535">
    <property type="entry name" value="PPR"/>
    <property type="match status" value="3"/>
</dbReference>
<dbReference type="InterPro" id="IPR046848">
    <property type="entry name" value="E_motif"/>
</dbReference>
<dbReference type="AlphaFoldDB" id="A0AAD3SGK6"/>
<evidence type="ECO:0000256" key="1">
    <source>
        <dbReference type="ARBA" id="ARBA00022737"/>
    </source>
</evidence>
<evidence type="ECO:0008006" key="5">
    <source>
        <dbReference type="Google" id="ProtNLM"/>
    </source>
</evidence>
<sequence length="670" mass="76103">MRWSYMCSKFLNARGVAFNSYFFLSILFETIKNPTRYALSERRCHCVSRFEKLRRGPKLLGFIDNLEDKVAAETLHAGLVKNATVVELNVGNYMLSIYVKFKHLVAAQKMFDEMPARDVKSWTIMISGFARMGSFRLALDLFSQMLAEGVCPNQFTLSSVLKCCSSVVQTGRSVHGWLLRNGVVIDAVLKNSILEFYVTCGELNHAERLFVFMGDRDTVSCNIMISGYIQSGDWEKSLDMFRRLPSKDVATWNTVIYGLMQNGFQRKALELLYEMLNIRACFSAYTFCIALFMASSLSNVKLGRQMHAQLIRVGLHNNDFIRSSLIDMYSKCGKIDNASIIFKRKQNSDFNYDSTMEDTVSRSSIISGYVRNGRWEDALQLFFNMISKGIKVDKFTITSIISACVDCEMLNLGQQIHALVLKSGHKLDMLLCSSLIDMYSKCGSLSDAHLLFNQINDRNVILFTSIISGCALHGQGKDAIFLFELMRNEGIQPNEVTFVGLLTACSHSGLVDEGCRYFRLMKEVYGITPGVEHFTCMVDLFGRAGRLYEVKQFIDDNGVSHLSSVWRAFLSCCQVHKNVEMGNQVAEKLLEIDPSDAEPYVLLSNMCASGDRWEESARLRNLMRRKGVKKQPGQSWIRLNNRLHTNLMIMGSNHENYQPCMIETRLKRCS</sequence>
<feature type="repeat" description="PPR" evidence="2">
    <location>
        <begin position="217"/>
        <end position="251"/>
    </location>
</feature>
<dbReference type="PANTHER" id="PTHR47926:SF347">
    <property type="entry name" value="PENTATRICOPEPTIDE REPEAT-CONTAINING PROTEIN"/>
    <property type="match status" value="1"/>
</dbReference>
<evidence type="ECO:0000313" key="4">
    <source>
        <dbReference type="Proteomes" id="UP001279734"/>
    </source>
</evidence>
<protein>
    <recommendedName>
        <fullName evidence="5">Pentatricopeptide repeat-containing protein</fullName>
    </recommendedName>
</protein>
<comment type="caution">
    <text evidence="3">The sequence shown here is derived from an EMBL/GenBank/DDBJ whole genome shotgun (WGS) entry which is preliminary data.</text>
</comment>
<dbReference type="FunFam" id="1.25.40.10:FF:000285">
    <property type="entry name" value="Pentatricopeptide repeat-containing protein, chloroplastic"/>
    <property type="match status" value="1"/>
</dbReference>
<accession>A0AAD3SGK6</accession>
<dbReference type="GO" id="GO:0009451">
    <property type="term" value="P:RNA modification"/>
    <property type="evidence" value="ECO:0007669"/>
    <property type="project" value="InterPro"/>
</dbReference>
<dbReference type="EMBL" id="BSYO01000010">
    <property type="protein sequence ID" value="GMH10359.1"/>
    <property type="molecule type" value="Genomic_DNA"/>
</dbReference>
<dbReference type="Pfam" id="PF13041">
    <property type="entry name" value="PPR_2"/>
    <property type="match status" value="3"/>
</dbReference>
<gene>
    <name evidence="3" type="ORF">Nepgr_012200</name>
</gene>
<dbReference type="Gene3D" id="1.25.40.10">
    <property type="entry name" value="Tetratricopeptide repeat domain"/>
    <property type="match status" value="4"/>
</dbReference>
<dbReference type="Pfam" id="PF20431">
    <property type="entry name" value="E_motif"/>
    <property type="match status" value="1"/>
</dbReference>
<name>A0AAD3SGK6_NEPGR</name>
<dbReference type="InterPro" id="IPR046960">
    <property type="entry name" value="PPR_At4g14850-like_plant"/>
</dbReference>
<dbReference type="InterPro" id="IPR002885">
    <property type="entry name" value="PPR_rpt"/>
</dbReference>
<dbReference type="NCBIfam" id="TIGR00756">
    <property type="entry name" value="PPR"/>
    <property type="match status" value="5"/>
</dbReference>
<organism evidence="3 4">
    <name type="scientific">Nepenthes gracilis</name>
    <name type="common">Slender pitcher plant</name>
    <dbReference type="NCBI Taxonomy" id="150966"/>
    <lineage>
        <taxon>Eukaryota</taxon>
        <taxon>Viridiplantae</taxon>
        <taxon>Streptophyta</taxon>
        <taxon>Embryophyta</taxon>
        <taxon>Tracheophyta</taxon>
        <taxon>Spermatophyta</taxon>
        <taxon>Magnoliopsida</taxon>
        <taxon>eudicotyledons</taxon>
        <taxon>Gunneridae</taxon>
        <taxon>Pentapetalae</taxon>
        <taxon>Caryophyllales</taxon>
        <taxon>Nepenthaceae</taxon>
        <taxon>Nepenthes</taxon>
    </lineage>
</organism>
<dbReference type="InterPro" id="IPR011990">
    <property type="entry name" value="TPR-like_helical_dom_sf"/>
</dbReference>
<keyword evidence="4" id="KW-1185">Reference proteome</keyword>
<keyword evidence="1" id="KW-0677">Repeat</keyword>
<dbReference type="FunFam" id="1.25.40.10:FF:000305">
    <property type="entry name" value="Pentatricopeptide repeat-containing protein mitochondrial"/>
    <property type="match status" value="1"/>
</dbReference>
<dbReference type="Proteomes" id="UP001279734">
    <property type="component" value="Unassembled WGS sequence"/>
</dbReference>